<feature type="chain" id="PRO_5022005701" evidence="1">
    <location>
        <begin position="31"/>
        <end position="60"/>
    </location>
</feature>
<comment type="caution">
    <text evidence="2">The sequence shown here is derived from an EMBL/GenBank/DDBJ whole genome shotgun (WGS) entry which is preliminary data.</text>
</comment>
<evidence type="ECO:0000313" key="3">
    <source>
        <dbReference type="Proteomes" id="UP000319837"/>
    </source>
</evidence>
<proteinExistence type="predicted"/>
<reference evidence="3" key="1">
    <citation type="submission" date="2018-10" db="EMBL/GenBank/DDBJ databases">
        <title>FDA dAtabase for Regulatory Grade micrObial Sequences (FDA-ARGOS): Supporting development and validation of Infectious Disease Dx tests.</title>
        <authorList>
            <person name="Minogue T."/>
            <person name="Wolcott M."/>
            <person name="Wasieloski L."/>
            <person name="Aguilar W."/>
            <person name="Moore D."/>
            <person name="Tallon L."/>
            <person name="Sadzewicz L."/>
            <person name="Sengamalay N."/>
            <person name="Ott S."/>
            <person name="Godinez A."/>
            <person name="Nagaraj S."/>
            <person name="Vavikolanu K."/>
            <person name="Vyas G."/>
            <person name="Nadendla S."/>
            <person name="George J."/>
            <person name="Sichtig H."/>
        </authorList>
    </citation>
    <scope>NUCLEOTIDE SEQUENCE [LARGE SCALE GENOMIC DNA]</scope>
    <source>
        <strain evidence="3">FDAARGOS_343</strain>
    </source>
</reference>
<organism evidence="2 3">
    <name type="scientific">Niallia circulans</name>
    <name type="common">Bacillus circulans</name>
    <dbReference type="NCBI Taxonomy" id="1397"/>
    <lineage>
        <taxon>Bacteria</taxon>
        <taxon>Bacillati</taxon>
        <taxon>Bacillota</taxon>
        <taxon>Bacilli</taxon>
        <taxon>Bacillales</taxon>
        <taxon>Bacillaceae</taxon>
        <taxon>Niallia</taxon>
    </lineage>
</organism>
<name>A0A553SM56_NIACI</name>
<dbReference type="AlphaFoldDB" id="A0A553SM56"/>
<accession>A0A553SM56</accession>
<keyword evidence="1" id="KW-0732">Signal</keyword>
<gene>
    <name evidence="2" type="ORF">CEQ21_21970</name>
</gene>
<evidence type="ECO:0000256" key="1">
    <source>
        <dbReference type="SAM" id="SignalP"/>
    </source>
</evidence>
<sequence>MKYNSMKKIGILTLSVAMLTGNFLPTVGHAQVEPVSTETVTENTMVDELMDKSLEIENYI</sequence>
<protein>
    <submittedName>
        <fullName evidence="2">Uncharacterized protein</fullName>
    </submittedName>
</protein>
<dbReference type="Proteomes" id="UP000319837">
    <property type="component" value="Unassembled WGS sequence"/>
</dbReference>
<dbReference type="EMBL" id="RIBP01000004">
    <property type="protein sequence ID" value="TRZ38081.1"/>
    <property type="molecule type" value="Genomic_DNA"/>
</dbReference>
<feature type="signal peptide" evidence="1">
    <location>
        <begin position="1"/>
        <end position="30"/>
    </location>
</feature>
<dbReference type="RefSeq" id="WP_185766354.1">
    <property type="nucleotide sequence ID" value="NZ_RIBP01000004.1"/>
</dbReference>
<evidence type="ECO:0000313" key="2">
    <source>
        <dbReference type="EMBL" id="TRZ38081.1"/>
    </source>
</evidence>